<name>A0A3M7SCG1_BRAPC</name>
<sequence length="92" mass="11102">MCQIVKVNWKIWVENKDHSLKLISNIEQFNFYIDLLIDMCKEMAIFFYISTIFEKNGLSIRIEIMSPRKSFRIFRLNHKPILFTEKEISKNA</sequence>
<protein>
    <submittedName>
        <fullName evidence="1">Uncharacterized protein</fullName>
    </submittedName>
</protein>
<keyword evidence="2" id="KW-1185">Reference proteome</keyword>
<gene>
    <name evidence="1" type="ORF">BpHYR1_008340</name>
</gene>
<dbReference type="AlphaFoldDB" id="A0A3M7SCG1"/>
<reference evidence="1 2" key="1">
    <citation type="journal article" date="2018" name="Sci. Rep.">
        <title>Genomic signatures of local adaptation to the degree of environmental predictability in rotifers.</title>
        <authorList>
            <person name="Franch-Gras L."/>
            <person name="Hahn C."/>
            <person name="Garcia-Roger E.M."/>
            <person name="Carmona M.J."/>
            <person name="Serra M."/>
            <person name="Gomez A."/>
        </authorList>
    </citation>
    <scope>NUCLEOTIDE SEQUENCE [LARGE SCALE GENOMIC DNA]</scope>
    <source>
        <strain evidence="1">HYR1</strain>
    </source>
</reference>
<accession>A0A3M7SCG1</accession>
<proteinExistence type="predicted"/>
<evidence type="ECO:0000313" key="1">
    <source>
        <dbReference type="EMBL" id="RNA33514.1"/>
    </source>
</evidence>
<comment type="caution">
    <text evidence="1">The sequence shown here is derived from an EMBL/GenBank/DDBJ whole genome shotgun (WGS) entry which is preliminary data.</text>
</comment>
<evidence type="ECO:0000313" key="2">
    <source>
        <dbReference type="Proteomes" id="UP000276133"/>
    </source>
</evidence>
<organism evidence="1 2">
    <name type="scientific">Brachionus plicatilis</name>
    <name type="common">Marine rotifer</name>
    <name type="synonym">Brachionus muelleri</name>
    <dbReference type="NCBI Taxonomy" id="10195"/>
    <lineage>
        <taxon>Eukaryota</taxon>
        <taxon>Metazoa</taxon>
        <taxon>Spiralia</taxon>
        <taxon>Gnathifera</taxon>
        <taxon>Rotifera</taxon>
        <taxon>Eurotatoria</taxon>
        <taxon>Monogononta</taxon>
        <taxon>Pseudotrocha</taxon>
        <taxon>Ploima</taxon>
        <taxon>Brachionidae</taxon>
        <taxon>Brachionus</taxon>
    </lineage>
</organism>
<dbReference type="EMBL" id="REGN01001625">
    <property type="protein sequence ID" value="RNA33514.1"/>
    <property type="molecule type" value="Genomic_DNA"/>
</dbReference>
<dbReference type="Proteomes" id="UP000276133">
    <property type="component" value="Unassembled WGS sequence"/>
</dbReference>